<dbReference type="EMBL" id="NAJL01000017">
    <property type="protein sequence ID" value="TKA28688.1"/>
    <property type="molecule type" value="Genomic_DNA"/>
</dbReference>
<dbReference type="AlphaFoldDB" id="A0A4U0U1H1"/>
<proteinExistence type="predicted"/>
<organism evidence="2 3">
    <name type="scientific">Salinomyces thailandicus</name>
    <dbReference type="NCBI Taxonomy" id="706561"/>
    <lineage>
        <taxon>Eukaryota</taxon>
        <taxon>Fungi</taxon>
        <taxon>Dikarya</taxon>
        <taxon>Ascomycota</taxon>
        <taxon>Pezizomycotina</taxon>
        <taxon>Dothideomycetes</taxon>
        <taxon>Dothideomycetidae</taxon>
        <taxon>Mycosphaerellales</taxon>
        <taxon>Teratosphaeriaceae</taxon>
        <taxon>Salinomyces</taxon>
    </lineage>
</organism>
<dbReference type="Proteomes" id="UP000308549">
    <property type="component" value="Unassembled WGS sequence"/>
</dbReference>
<accession>A0A4U0U1H1</accession>
<dbReference type="InterPro" id="IPR046670">
    <property type="entry name" value="DUF6540"/>
</dbReference>
<reference evidence="2 3" key="1">
    <citation type="submission" date="2017-03" db="EMBL/GenBank/DDBJ databases">
        <title>Genomes of endolithic fungi from Antarctica.</title>
        <authorList>
            <person name="Coleine C."/>
            <person name="Masonjones S."/>
            <person name="Stajich J.E."/>
        </authorList>
    </citation>
    <scope>NUCLEOTIDE SEQUENCE [LARGE SCALE GENOMIC DNA]</scope>
    <source>
        <strain evidence="2 3">CCFEE 6315</strain>
    </source>
</reference>
<feature type="region of interest" description="Disordered" evidence="1">
    <location>
        <begin position="1"/>
        <end position="23"/>
    </location>
</feature>
<dbReference type="OrthoDB" id="4135672at2759"/>
<evidence type="ECO:0000313" key="3">
    <source>
        <dbReference type="Proteomes" id="UP000308549"/>
    </source>
</evidence>
<name>A0A4U0U1H1_9PEZI</name>
<gene>
    <name evidence="2" type="ORF">B0A50_03015</name>
</gene>
<evidence type="ECO:0000313" key="2">
    <source>
        <dbReference type="EMBL" id="TKA28688.1"/>
    </source>
</evidence>
<dbReference type="Pfam" id="PF20174">
    <property type="entry name" value="DUF6540"/>
    <property type="match status" value="1"/>
</dbReference>
<comment type="caution">
    <text evidence="2">The sequence shown here is derived from an EMBL/GenBank/DDBJ whole genome shotgun (WGS) entry which is preliminary data.</text>
</comment>
<keyword evidence="3" id="KW-1185">Reference proteome</keyword>
<sequence>MQQQQTLLQRLSPQQRAAFQQLSPEQKRAQLQRLALQQQQAWYPVFKLEIDSVAPDPLETDKRYHQAIFVKTDSNSGSGRLFHVTGDIISASGMRYEEKGGYTPGHSKQSPLS</sequence>
<evidence type="ECO:0000256" key="1">
    <source>
        <dbReference type="SAM" id="MobiDB-lite"/>
    </source>
</evidence>
<protein>
    <submittedName>
        <fullName evidence="2">Uncharacterized protein</fullName>
    </submittedName>
</protein>